<protein>
    <submittedName>
        <fullName evidence="1">Uncharacterized protein</fullName>
    </submittedName>
</protein>
<sequence length="74" mass="8615">MSPGFSNNNSCLTVRNSYKLVYKVVFSYTIRIHQAPYLSVYSSPNFFLIFEYLNEDKSEKIITFTLRVSNPTGY</sequence>
<proteinExistence type="predicted"/>
<dbReference type="EMBL" id="UINC01016567">
    <property type="protein sequence ID" value="SVA68882.1"/>
    <property type="molecule type" value="Genomic_DNA"/>
</dbReference>
<organism evidence="1">
    <name type="scientific">marine metagenome</name>
    <dbReference type="NCBI Taxonomy" id="408172"/>
    <lineage>
        <taxon>unclassified sequences</taxon>
        <taxon>metagenomes</taxon>
        <taxon>ecological metagenomes</taxon>
    </lineage>
</organism>
<accession>A0A381XWL7</accession>
<gene>
    <name evidence="1" type="ORF">METZ01_LOCUS121736</name>
</gene>
<reference evidence="1" key="1">
    <citation type="submission" date="2018-05" db="EMBL/GenBank/DDBJ databases">
        <authorList>
            <person name="Lanie J.A."/>
            <person name="Ng W.-L."/>
            <person name="Kazmierczak K.M."/>
            <person name="Andrzejewski T.M."/>
            <person name="Davidsen T.M."/>
            <person name="Wayne K.J."/>
            <person name="Tettelin H."/>
            <person name="Glass J.I."/>
            <person name="Rusch D."/>
            <person name="Podicherti R."/>
            <person name="Tsui H.-C.T."/>
            <person name="Winkler M.E."/>
        </authorList>
    </citation>
    <scope>NUCLEOTIDE SEQUENCE</scope>
</reference>
<name>A0A381XWL7_9ZZZZ</name>
<evidence type="ECO:0000313" key="1">
    <source>
        <dbReference type="EMBL" id="SVA68882.1"/>
    </source>
</evidence>
<dbReference type="AlphaFoldDB" id="A0A381XWL7"/>